<dbReference type="InterPro" id="IPR016040">
    <property type="entry name" value="NAD(P)-bd_dom"/>
</dbReference>
<dbReference type="SUPFAM" id="SSF51735">
    <property type="entry name" value="NAD(P)-binding Rossmann-fold domains"/>
    <property type="match status" value="1"/>
</dbReference>
<proteinExistence type="predicted"/>
<dbReference type="PANTHER" id="PTHR14194">
    <property type="entry name" value="NITROGEN METABOLIC REGULATION PROTEIN NMR-RELATED"/>
    <property type="match status" value="1"/>
</dbReference>
<sequence length="411" mass="44667">MLESALVLAPRNRWANSTPISTHIHRCNLSFISSSMIDMLSLASLCLWLTWTSLLFIPADALSASSFVGCRNGGWGKKCRSSTRPACQLRMNLLPGQVSQKVIVTGAAGRTGSLVFSLLDADPRFDVVGLVRSESSAKKLIAKTNCALEEIVICDVTQMSFEHNTPTTTMSGSSSGNTWPTALENAEAMVICTSAVPQISKLSLFKAILKIPLNILNPEKKKAINFRDLQFKYKENQYPEVVDYVGQKKQIDFAKKLGVKHVVLVSSMGVLDPNNFLNQIGKDKYGNGHGDILLWKRKAEKYLCLSGLQYTIIHPGGLVDMEPNTMELVLDVDDVLMKCEKKSIARSDVANLCIAALTESGGRSVSFDCIGRQVEGTTTAVDTGAGSAVDAFRSFLATGRTADYTLGPRGM</sequence>
<evidence type="ECO:0000259" key="1">
    <source>
        <dbReference type="Pfam" id="PF13460"/>
    </source>
</evidence>
<accession>A0ABD3MDH5</accession>
<dbReference type="Gene3D" id="3.40.50.720">
    <property type="entry name" value="NAD(P)-binding Rossmann-like Domain"/>
    <property type="match status" value="1"/>
</dbReference>
<feature type="domain" description="NAD(P)-binding" evidence="1">
    <location>
        <begin position="246"/>
        <end position="359"/>
    </location>
</feature>
<protein>
    <recommendedName>
        <fullName evidence="1">NAD(P)-binding domain-containing protein</fullName>
    </recommendedName>
</protein>
<reference evidence="2 3" key="1">
    <citation type="submission" date="2024-10" db="EMBL/GenBank/DDBJ databases">
        <title>Updated reference genomes for cyclostephanoid diatoms.</title>
        <authorList>
            <person name="Roberts W.R."/>
            <person name="Alverson A.J."/>
        </authorList>
    </citation>
    <scope>NUCLEOTIDE SEQUENCE [LARGE SCALE GENOMIC DNA]</scope>
    <source>
        <strain evidence="2 3">AJA232-27</strain>
    </source>
</reference>
<dbReference type="Pfam" id="PF13460">
    <property type="entry name" value="NAD_binding_10"/>
    <property type="match status" value="1"/>
</dbReference>
<gene>
    <name evidence="2" type="ORF">ACHAWU_009013</name>
</gene>
<dbReference type="EMBL" id="JALLBG020000146">
    <property type="protein sequence ID" value="KAL3761848.1"/>
    <property type="molecule type" value="Genomic_DNA"/>
</dbReference>
<organism evidence="2 3">
    <name type="scientific">Discostella pseudostelligera</name>
    <dbReference type="NCBI Taxonomy" id="259834"/>
    <lineage>
        <taxon>Eukaryota</taxon>
        <taxon>Sar</taxon>
        <taxon>Stramenopiles</taxon>
        <taxon>Ochrophyta</taxon>
        <taxon>Bacillariophyta</taxon>
        <taxon>Coscinodiscophyceae</taxon>
        <taxon>Thalassiosirophycidae</taxon>
        <taxon>Stephanodiscales</taxon>
        <taxon>Stephanodiscaceae</taxon>
        <taxon>Discostella</taxon>
    </lineage>
</organism>
<dbReference type="InterPro" id="IPR044163">
    <property type="entry name" value="SARED1-like"/>
</dbReference>
<comment type="caution">
    <text evidence="2">The sequence shown here is derived from an EMBL/GenBank/DDBJ whole genome shotgun (WGS) entry which is preliminary data.</text>
</comment>
<dbReference type="InterPro" id="IPR036291">
    <property type="entry name" value="NAD(P)-bd_dom_sf"/>
</dbReference>
<name>A0ABD3MDH5_9STRA</name>
<dbReference type="PANTHER" id="PTHR14194:SF86">
    <property type="entry name" value="OS05G0110300 PROTEIN"/>
    <property type="match status" value="1"/>
</dbReference>
<dbReference type="AlphaFoldDB" id="A0ABD3MDH5"/>
<dbReference type="Proteomes" id="UP001530293">
    <property type="component" value="Unassembled WGS sequence"/>
</dbReference>
<evidence type="ECO:0000313" key="3">
    <source>
        <dbReference type="Proteomes" id="UP001530293"/>
    </source>
</evidence>
<evidence type="ECO:0000313" key="2">
    <source>
        <dbReference type="EMBL" id="KAL3761848.1"/>
    </source>
</evidence>
<keyword evidence="3" id="KW-1185">Reference proteome</keyword>